<keyword evidence="3" id="KW-1185">Reference proteome</keyword>
<dbReference type="EMBL" id="AUVB01000089">
    <property type="protein sequence ID" value="KGE02543.1"/>
    <property type="molecule type" value="Genomic_DNA"/>
</dbReference>
<dbReference type="PANTHER" id="PTHR30068">
    <property type="entry name" value="URONATE ISOMERASE"/>
    <property type="match status" value="1"/>
</dbReference>
<reference evidence="2 3" key="1">
    <citation type="journal article" date="2014" name="Genome Announc.">
        <title>Genome Sequence of Gammaproteobacterial Pseudohaliea rubra Type Strain DSM 19751, Isolated from Coastal Seawater of the Mediterranean Sea.</title>
        <authorList>
            <person name="Spring S."/>
            <person name="Fiebig A."/>
            <person name="Riedel T."/>
            <person name="Goker M."/>
            <person name="Klenk H.P."/>
        </authorList>
    </citation>
    <scope>NUCLEOTIDE SEQUENCE [LARGE SCALE GENOMIC DNA]</scope>
    <source>
        <strain evidence="2 3">DSM 19751</strain>
    </source>
</reference>
<dbReference type="GO" id="GO:0019698">
    <property type="term" value="P:D-galacturonate catabolic process"/>
    <property type="evidence" value="ECO:0007669"/>
    <property type="project" value="TreeGrafter"/>
</dbReference>
<dbReference type="PATRIC" id="fig|1265313.6.peg.2764"/>
<dbReference type="SUPFAM" id="SSF69593">
    <property type="entry name" value="Glycerol-3-phosphate (1)-acyltransferase"/>
    <property type="match status" value="1"/>
</dbReference>
<dbReference type="InterPro" id="IPR002123">
    <property type="entry name" value="Plipid/glycerol_acylTrfase"/>
</dbReference>
<dbReference type="OrthoDB" id="1078132at2"/>
<dbReference type="Pfam" id="PF01553">
    <property type="entry name" value="Acyltransferase"/>
    <property type="match status" value="1"/>
</dbReference>
<proteinExistence type="predicted"/>
<dbReference type="RefSeq" id="WP_035515096.1">
    <property type="nucleotide sequence ID" value="NZ_KN234753.1"/>
</dbReference>
<name>A0A095VN70_9GAMM</name>
<accession>A0A095VN70</accession>
<comment type="caution">
    <text evidence="2">The sequence shown here is derived from an EMBL/GenBank/DDBJ whole genome shotgun (WGS) entry which is preliminary data.</text>
</comment>
<dbReference type="eggNOG" id="COG0204">
    <property type="taxonomic scope" value="Bacteria"/>
</dbReference>
<dbReference type="GO" id="GO:0042840">
    <property type="term" value="P:D-glucuronate catabolic process"/>
    <property type="evidence" value="ECO:0007669"/>
    <property type="project" value="TreeGrafter"/>
</dbReference>
<evidence type="ECO:0000313" key="3">
    <source>
        <dbReference type="Proteomes" id="UP000029640"/>
    </source>
</evidence>
<sequence length="383" mass="41742">MSEHDPFADIRPYRDDELAPVLARLLRDRELTGAVAAFRFGGPARLLPFLLRPAVRWYLKRELRGVASIRDLQLVIRRYMDAMIEQTTAGLTVSGLERLDPDRAYLFVSNHRDIALDPAFTNYALHINGFDTVQIAIGDNLLTKPWVADLMRLNKSFLVRRSAAGPRELFAASRHLSAYIRHALTVEGANVWIAQREGRAKDGVDRTEPAVIKMLSLSRDKAAEAFGEHIASLGIVPVAISYELDPCDALKARELAERARTGAYAKGEQEDVASIGVGIAGSKGRVHVSFGTPLGSGFESPAAVAAEVDRQILAGFRLHPSNLQAYEALEGRAPPAGLTCESGSISAAVFRARMEAIPLAHRPFALAGYANAVRSQLALREAA</sequence>
<dbReference type="STRING" id="1265313.HRUBRA_02808"/>
<evidence type="ECO:0000259" key="1">
    <source>
        <dbReference type="Pfam" id="PF01553"/>
    </source>
</evidence>
<evidence type="ECO:0000313" key="2">
    <source>
        <dbReference type="EMBL" id="KGE02543.1"/>
    </source>
</evidence>
<dbReference type="Proteomes" id="UP000029640">
    <property type="component" value="Unassembled WGS sequence"/>
</dbReference>
<dbReference type="HOGENOM" id="CLU_061982_0_0_6"/>
<gene>
    <name evidence="2" type="ORF">HRUBRA_02808</name>
</gene>
<dbReference type="AlphaFoldDB" id="A0A095VN70"/>
<feature type="domain" description="Phospholipid/glycerol acyltransferase" evidence="1">
    <location>
        <begin position="91"/>
        <end position="194"/>
    </location>
</feature>
<protein>
    <recommendedName>
        <fullName evidence="1">Phospholipid/glycerol acyltransferase domain-containing protein</fullName>
    </recommendedName>
</protein>
<organism evidence="2 3">
    <name type="scientific">Pseudohaliea rubra DSM 19751</name>
    <dbReference type="NCBI Taxonomy" id="1265313"/>
    <lineage>
        <taxon>Bacteria</taxon>
        <taxon>Pseudomonadati</taxon>
        <taxon>Pseudomonadota</taxon>
        <taxon>Gammaproteobacteria</taxon>
        <taxon>Cellvibrionales</taxon>
        <taxon>Halieaceae</taxon>
        <taxon>Pseudohaliea</taxon>
    </lineage>
</organism>
<dbReference type="PANTHER" id="PTHR30068:SF3">
    <property type="entry name" value="PHOSPHOLIPID_GLYCEROL ACYLTRANSFERASE DOMAIN-CONTAINING PROTEIN"/>
    <property type="match status" value="1"/>
</dbReference>
<dbReference type="GO" id="GO:0016746">
    <property type="term" value="F:acyltransferase activity"/>
    <property type="evidence" value="ECO:0007669"/>
    <property type="project" value="InterPro"/>
</dbReference>